<dbReference type="InterPro" id="IPR001647">
    <property type="entry name" value="HTH_TetR"/>
</dbReference>
<dbReference type="InterPro" id="IPR036271">
    <property type="entry name" value="Tet_transcr_reg_TetR-rel_C_sf"/>
</dbReference>
<dbReference type="InterPro" id="IPR009057">
    <property type="entry name" value="Homeodomain-like_sf"/>
</dbReference>
<feature type="DNA-binding region" description="H-T-H motif" evidence="4">
    <location>
        <begin position="46"/>
        <end position="65"/>
    </location>
</feature>
<organism evidence="7 8">
    <name type="scientific">Microbacterium caowuchunii</name>
    <dbReference type="NCBI Taxonomy" id="2614638"/>
    <lineage>
        <taxon>Bacteria</taxon>
        <taxon>Bacillati</taxon>
        <taxon>Actinomycetota</taxon>
        <taxon>Actinomycetes</taxon>
        <taxon>Micrococcales</taxon>
        <taxon>Microbacteriaceae</taxon>
        <taxon>Microbacterium</taxon>
    </lineage>
</organism>
<accession>A0A5N0TH68</accession>
<feature type="domain" description="HTH tetR-type" evidence="6">
    <location>
        <begin position="23"/>
        <end position="83"/>
    </location>
</feature>
<evidence type="ECO:0000313" key="8">
    <source>
        <dbReference type="Proteomes" id="UP000326838"/>
    </source>
</evidence>
<feature type="region of interest" description="Disordered" evidence="5">
    <location>
        <begin position="1"/>
        <end position="22"/>
    </location>
</feature>
<evidence type="ECO:0000313" key="7">
    <source>
        <dbReference type="EMBL" id="KAA9133808.1"/>
    </source>
</evidence>
<comment type="caution">
    <text evidence="7">The sequence shown here is derived from an EMBL/GenBank/DDBJ whole genome shotgun (WGS) entry which is preliminary data.</text>
</comment>
<dbReference type="PANTHER" id="PTHR30055">
    <property type="entry name" value="HTH-TYPE TRANSCRIPTIONAL REGULATOR RUTR"/>
    <property type="match status" value="1"/>
</dbReference>
<dbReference type="GO" id="GO:0003700">
    <property type="term" value="F:DNA-binding transcription factor activity"/>
    <property type="evidence" value="ECO:0007669"/>
    <property type="project" value="TreeGrafter"/>
</dbReference>
<dbReference type="GO" id="GO:0000976">
    <property type="term" value="F:transcription cis-regulatory region binding"/>
    <property type="evidence" value="ECO:0007669"/>
    <property type="project" value="TreeGrafter"/>
</dbReference>
<evidence type="ECO:0000256" key="3">
    <source>
        <dbReference type="ARBA" id="ARBA00023163"/>
    </source>
</evidence>
<dbReference type="AlphaFoldDB" id="A0A5N0TH68"/>
<dbReference type="Gene3D" id="1.10.357.10">
    <property type="entry name" value="Tetracycline Repressor, domain 2"/>
    <property type="match status" value="1"/>
</dbReference>
<evidence type="ECO:0000256" key="1">
    <source>
        <dbReference type="ARBA" id="ARBA00023015"/>
    </source>
</evidence>
<evidence type="ECO:0000256" key="2">
    <source>
        <dbReference type="ARBA" id="ARBA00023125"/>
    </source>
</evidence>
<dbReference type="PANTHER" id="PTHR30055:SF234">
    <property type="entry name" value="HTH-TYPE TRANSCRIPTIONAL REGULATOR BETI"/>
    <property type="match status" value="1"/>
</dbReference>
<dbReference type="SUPFAM" id="SSF48498">
    <property type="entry name" value="Tetracyclin repressor-like, C-terminal domain"/>
    <property type="match status" value="1"/>
</dbReference>
<proteinExistence type="predicted"/>
<evidence type="ECO:0000256" key="4">
    <source>
        <dbReference type="PROSITE-ProRule" id="PRU00335"/>
    </source>
</evidence>
<dbReference type="RefSeq" id="WP_150893116.1">
    <property type="nucleotide sequence ID" value="NZ_VYUY01000009.1"/>
</dbReference>
<dbReference type="InterPro" id="IPR050109">
    <property type="entry name" value="HTH-type_TetR-like_transc_reg"/>
</dbReference>
<dbReference type="Proteomes" id="UP000326838">
    <property type="component" value="Unassembled WGS sequence"/>
</dbReference>
<gene>
    <name evidence="7" type="ORF">F6B40_08645</name>
</gene>
<dbReference type="SUPFAM" id="SSF46689">
    <property type="entry name" value="Homeodomain-like"/>
    <property type="match status" value="1"/>
</dbReference>
<keyword evidence="2 4" id="KW-0238">DNA-binding</keyword>
<evidence type="ECO:0000259" key="6">
    <source>
        <dbReference type="PROSITE" id="PS50977"/>
    </source>
</evidence>
<keyword evidence="1" id="KW-0805">Transcription regulation</keyword>
<dbReference type="PROSITE" id="PS50977">
    <property type="entry name" value="HTH_TETR_2"/>
    <property type="match status" value="1"/>
</dbReference>
<protein>
    <submittedName>
        <fullName evidence="7">TetR/AcrR family transcriptional regulator</fullName>
    </submittedName>
</protein>
<sequence>MADSATKQAQHHRELAERRATSSPERERLLDLVVELILRDGAIDLSLSALARGVGSNNRMMLYYFGSKEQVLYEASVLALERFPRLVTLFERIAAPGPLLERLDQAWEDLAAEENRPYLELFFQRFGMAMRDREEWRTHIDRSTRFWAEDLAAILAAEGLEAEDARVAATQIVATWRGLQFALLAGADPALLRAGYRAGIRGLLAYFPSVLAP</sequence>
<feature type="compositionally biased region" description="Basic and acidic residues" evidence="5">
    <location>
        <begin position="11"/>
        <end position="22"/>
    </location>
</feature>
<evidence type="ECO:0000256" key="5">
    <source>
        <dbReference type="SAM" id="MobiDB-lite"/>
    </source>
</evidence>
<dbReference type="EMBL" id="VYUY01000009">
    <property type="protein sequence ID" value="KAA9133808.1"/>
    <property type="molecule type" value="Genomic_DNA"/>
</dbReference>
<keyword evidence="3" id="KW-0804">Transcription</keyword>
<keyword evidence="8" id="KW-1185">Reference proteome</keyword>
<name>A0A5N0TH68_9MICO</name>
<reference evidence="8" key="1">
    <citation type="submission" date="2019-09" db="EMBL/GenBank/DDBJ databases">
        <title>Mumia zhuanghuii sp. nov. isolated from the intestinal contents of plateau pika (Ochotona curzoniae) in the Qinghai-Tibet plateau of China.</title>
        <authorList>
            <person name="Tian Z."/>
        </authorList>
    </citation>
    <scope>NUCLEOTIDE SEQUENCE [LARGE SCALE GENOMIC DNA]</scope>
    <source>
        <strain evidence="8">L-033</strain>
    </source>
</reference>